<gene>
    <name evidence="5" type="ORF">CVT26_016060</name>
</gene>
<dbReference type="PRINTS" id="PR00081">
    <property type="entry name" value="GDHRDH"/>
</dbReference>
<keyword evidence="3" id="KW-0560">Oxidoreductase</keyword>
<evidence type="ECO:0000256" key="1">
    <source>
        <dbReference type="ARBA" id="ARBA00006484"/>
    </source>
</evidence>
<evidence type="ECO:0000313" key="5">
    <source>
        <dbReference type="EMBL" id="PPR01118.1"/>
    </source>
</evidence>
<keyword evidence="2" id="KW-0521">NADP</keyword>
<proteinExistence type="inferred from homology"/>
<sequence length="510" mass="55823">MFPTVARLSKASRAPLTPKRGNKDFYKGTRQAFLPGGRRTGAPGKHVVRGKAKYRLLDEKVRVYVAPPLEEIESSPLKPYVALGTKLSQDEERAVWGKFRTTGGLSAEHFLRVSREYTYALKNPEEPTPHIKAPPTWLTARLKLGIMPNTDVKDLLSPRGERSRADSPAESKDHPLVADSISKHGMNKVLDFRHETPPLPSVPFSHHLQLAMSDHTQAAKSSATKGVAAVLSGSVTHRTAFNLFCIPGRVAVVTGGHRGIGLEIALALAEAGALVYCLDLPASPDANWKKVERFVNEKLEKSNQAAGLLHGKMYYKQCDVTKQKEVWDLLEGIAQEQGRMDICVANAGILRGEEVLDYPGEDFKKLLDINICGVLYTAQAAGRQMVKHNTHGSIILIGSMSGSIANKDMHWTAYNASKAAILQMARSMACELGSKNIRVNSISPGYVETDMTKAFLETRPELKATWSSHNPLGRLARPDEMRGVALFLASDASTFCTGSDLIVDGGHRAW</sequence>
<reference evidence="5 6" key="1">
    <citation type="journal article" date="2018" name="Evol. Lett.">
        <title>Horizontal gene cluster transfer increased hallucinogenic mushroom diversity.</title>
        <authorList>
            <person name="Reynolds H.T."/>
            <person name="Vijayakumar V."/>
            <person name="Gluck-Thaler E."/>
            <person name="Korotkin H.B."/>
            <person name="Matheny P.B."/>
            <person name="Slot J.C."/>
        </authorList>
    </citation>
    <scope>NUCLEOTIDE SEQUENCE [LARGE SCALE GENOMIC DNA]</scope>
    <source>
        <strain evidence="5 6">SRW20</strain>
    </source>
</reference>
<evidence type="ECO:0000256" key="3">
    <source>
        <dbReference type="ARBA" id="ARBA00023002"/>
    </source>
</evidence>
<dbReference type="InterPro" id="IPR002347">
    <property type="entry name" value="SDR_fam"/>
</dbReference>
<dbReference type="STRING" id="231916.A0A409YDP1"/>
<dbReference type="FunFam" id="3.40.50.720:FF:000245">
    <property type="entry name" value="Short chain dehydrogenase, putative"/>
    <property type="match status" value="1"/>
</dbReference>
<evidence type="ECO:0000313" key="6">
    <source>
        <dbReference type="Proteomes" id="UP000284706"/>
    </source>
</evidence>
<keyword evidence="6" id="KW-1185">Reference proteome</keyword>
<dbReference type="GO" id="GO:0003735">
    <property type="term" value="F:structural constituent of ribosome"/>
    <property type="evidence" value="ECO:0007669"/>
    <property type="project" value="InterPro"/>
</dbReference>
<evidence type="ECO:0000256" key="4">
    <source>
        <dbReference type="SAM" id="MobiDB-lite"/>
    </source>
</evidence>
<organism evidence="5 6">
    <name type="scientific">Gymnopilus dilepis</name>
    <dbReference type="NCBI Taxonomy" id="231916"/>
    <lineage>
        <taxon>Eukaryota</taxon>
        <taxon>Fungi</taxon>
        <taxon>Dikarya</taxon>
        <taxon>Basidiomycota</taxon>
        <taxon>Agaricomycotina</taxon>
        <taxon>Agaricomycetes</taxon>
        <taxon>Agaricomycetidae</taxon>
        <taxon>Agaricales</taxon>
        <taxon>Agaricineae</taxon>
        <taxon>Hymenogastraceae</taxon>
        <taxon>Gymnopilus</taxon>
    </lineage>
</organism>
<dbReference type="OrthoDB" id="408933at2759"/>
<feature type="region of interest" description="Disordered" evidence="4">
    <location>
        <begin position="1"/>
        <end position="22"/>
    </location>
</feature>
<evidence type="ECO:0000256" key="2">
    <source>
        <dbReference type="ARBA" id="ARBA00022857"/>
    </source>
</evidence>
<dbReference type="PROSITE" id="PS00061">
    <property type="entry name" value="ADH_SHORT"/>
    <property type="match status" value="1"/>
</dbReference>
<dbReference type="InterPro" id="IPR020904">
    <property type="entry name" value="Sc_DH/Rdtase_CS"/>
</dbReference>
<dbReference type="GO" id="GO:0005762">
    <property type="term" value="C:mitochondrial large ribosomal subunit"/>
    <property type="evidence" value="ECO:0007669"/>
    <property type="project" value="InterPro"/>
</dbReference>
<dbReference type="AlphaFoldDB" id="A0A409YDP1"/>
<dbReference type="GO" id="GO:0050664">
    <property type="term" value="F:oxidoreductase activity, acting on NAD(P)H, oxygen as acceptor"/>
    <property type="evidence" value="ECO:0007669"/>
    <property type="project" value="TreeGrafter"/>
</dbReference>
<name>A0A409YDP1_9AGAR</name>
<dbReference type="Proteomes" id="UP000284706">
    <property type="component" value="Unassembled WGS sequence"/>
</dbReference>
<comment type="similarity">
    <text evidence="1">Belongs to the short-chain dehydrogenases/reductases (SDR) family.</text>
</comment>
<dbReference type="InterPro" id="IPR019189">
    <property type="entry name" value="Ribosomal_mL41"/>
</dbReference>
<accession>A0A409YDP1</accession>
<comment type="caution">
    <text evidence="5">The sequence shown here is derived from an EMBL/GenBank/DDBJ whole genome shotgun (WGS) entry which is preliminary data.</text>
</comment>
<dbReference type="SUPFAM" id="SSF51735">
    <property type="entry name" value="NAD(P)-binding Rossmann-fold domains"/>
    <property type="match status" value="1"/>
</dbReference>
<feature type="region of interest" description="Disordered" evidence="4">
    <location>
        <begin position="151"/>
        <end position="175"/>
    </location>
</feature>
<dbReference type="EMBL" id="NHYE01000964">
    <property type="protein sequence ID" value="PPR01118.1"/>
    <property type="molecule type" value="Genomic_DNA"/>
</dbReference>
<dbReference type="PANTHER" id="PTHR43008">
    <property type="entry name" value="BENZIL REDUCTASE"/>
    <property type="match status" value="1"/>
</dbReference>
<dbReference type="Gene3D" id="3.40.50.720">
    <property type="entry name" value="NAD(P)-binding Rossmann-like Domain"/>
    <property type="match status" value="1"/>
</dbReference>
<dbReference type="InParanoid" id="A0A409YDP1"/>
<dbReference type="GO" id="GO:0016616">
    <property type="term" value="F:oxidoreductase activity, acting on the CH-OH group of donors, NAD or NADP as acceptor"/>
    <property type="evidence" value="ECO:0007669"/>
    <property type="project" value="UniProtKB-ARBA"/>
</dbReference>
<dbReference type="PRINTS" id="PR00080">
    <property type="entry name" value="SDRFAMILY"/>
</dbReference>
<dbReference type="InterPro" id="IPR036291">
    <property type="entry name" value="NAD(P)-bd_dom_sf"/>
</dbReference>
<dbReference type="Pfam" id="PF09809">
    <property type="entry name" value="MRP-L27"/>
    <property type="match status" value="1"/>
</dbReference>
<dbReference type="FunCoup" id="A0A409YDP1">
    <property type="interactions" value="32"/>
</dbReference>
<dbReference type="Pfam" id="PF13561">
    <property type="entry name" value="adh_short_C2"/>
    <property type="match status" value="1"/>
</dbReference>
<protein>
    <submittedName>
        <fullName evidence="5">Uncharacterized protein</fullName>
    </submittedName>
</protein>
<dbReference type="PANTHER" id="PTHR43008:SF4">
    <property type="entry name" value="CHAIN DEHYDROGENASE, PUTATIVE (AFU_ORTHOLOGUE AFUA_4G08710)-RELATED"/>
    <property type="match status" value="1"/>
</dbReference>